<dbReference type="EC" id="6.3.3.2" evidence="4"/>
<keyword evidence="2 4" id="KW-0547">Nucleotide-binding</keyword>
<dbReference type="Pfam" id="PF01812">
    <property type="entry name" value="5-FTHF_cyc-lig"/>
    <property type="match status" value="1"/>
</dbReference>
<dbReference type="EMBL" id="BAABHB010000005">
    <property type="protein sequence ID" value="GAA4407584.1"/>
    <property type="molecule type" value="Genomic_DNA"/>
</dbReference>
<reference evidence="6" key="1">
    <citation type="journal article" date="2019" name="Int. J. Syst. Evol. Microbiol.">
        <title>The Global Catalogue of Microorganisms (GCM) 10K type strain sequencing project: providing services to taxonomists for standard genome sequencing and annotation.</title>
        <authorList>
            <consortium name="The Broad Institute Genomics Platform"/>
            <consortium name="The Broad Institute Genome Sequencing Center for Infectious Disease"/>
            <person name="Wu L."/>
            <person name="Ma J."/>
        </authorList>
    </citation>
    <scope>NUCLEOTIDE SEQUENCE [LARGE SCALE GENOMIC DNA]</scope>
    <source>
        <strain evidence="6">JCM 17925</strain>
    </source>
</reference>
<dbReference type="PANTHER" id="PTHR23407:SF1">
    <property type="entry name" value="5-FORMYLTETRAHYDROFOLATE CYCLO-LIGASE"/>
    <property type="match status" value="1"/>
</dbReference>
<dbReference type="RefSeq" id="WP_345268200.1">
    <property type="nucleotide sequence ID" value="NZ_BAABHB010000005.1"/>
</dbReference>
<keyword evidence="6" id="KW-1185">Reference proteome</keyword>
<evidence type="ECO:0000313" key="5">
    <source>
        <dbReference type="EMBL" id="GAA4407584.1"/>
    </source>
</evidence>
<dbReference type="NCBIfam" id="TIGR02727">
    <property type="entry name" value="MTHFS_bact"/>
    <property type="match status" value="1"/>
</dbReference>
<proteinExistence type="inferred from homology"/>
<comment type="similarity">
    <text evidence="1 4">Belongs to the 5-formyltetrahydrofolate cyclo-ligase family.</text>
</comment>
<dbReference type="SUPFAM" id="SSF100950">
    <property type="entry name" value="NagB/RpiA/CoA transferase-like"/>
    <property type="match status" value="1"/>
</dbReference>
<name>A0ABP8KIW6_9BACT</name>
<keyword evidence="4" id="KW-0460">Magnesium</keyword>
<dbReference type="PIRSF" id="PIRSF006806">
    <property type="entry name" value="FTHF_cligase"/>
    <property type="match status" value="1"/>
</dbReference>
<organism evidence="5 6">
    <name type="scientific">Nibrella viscosa</name>
    <dbReference type="NCBI Taxonomy" id="1084524"/>
    <lineage>
        <taxon>Bacteria</taxon>
        <taxon>Pseudomonadati</taxon>
        <taxon>Bacteroidota</taxon>
        <taxon>Cytophagia</taxon>
        <taxon>Cytophagales</taxon>
        <taxon>Spirosomataceae</taxon>
        <taxon>Nibrella</taxon>
    </lineage>
</organism>
<dbReference type="InterPro" id="IPR002698">
    <property type="entry name" value="FTHF_cligase"/>
</dbReference>
<keyword evidence="3 4" id="KW-0067">ATP-binding</keyword>
<evidence type="ECO:0000313" key="6">
    <source>
        <dbReference type="Proteomes" id="UP001500936"/>
    </source>
</evidence>
<dbReference type="InterPro" id="IPR024185">
    <property type="entry name" value="FTHF_cligase-like_sf"/>
</dbReference>
<comment type="caution">
    <text evidence="5">The sequence shown here is derived from an EMBL/GenBank/DDBJ whole genome shotgun (WGS) entry which is preliminary data.</text>
</comment>
<evidence type="ECO:0000256" key="1">
    <source>
        <dbReference type="ARBA" id="ARBA00010638"/>
    </source>
</evidence>
<evidence type="ECO:0000256" key="2">
    <source>
        <dbReference type="ARBA" id="ARBA00022741"/>
    </source>
</evidence>
<protein>
    <recommendedName>
        <fullName evidence="4">5-formyltetrahydrofolate cyclo-ligase</fullName>
        <ecNumber evidence="4">6.3.3.2</ecNumber>
    </recommendedName>
</protein>
<dbReference type="PANTHER" id="PTHR23407">
    <property type="entry name" value="ATPASE INHIBITOR/5-FORMYLTETRAHYDROFOLATE CYCLO-LIGASE"/>
    <property type="match status" value="1"/>
</dbReference>
<comment type="cofactor">
    <cofactor evidence="4">
        <name>Mg(2+)</name>
        <dbReference type="ChEBI" id="CHEBI:18420"/>
    </cofactor>
</comment>
<sequence>MHKASLRKLYRAKRQALSEADWQQRCAAIQERLLAFLTTQFEPEDGFTLHTYLPIRRQREVDTYSIIAELRQRYPKLRALISRSHSDGSMRHVSWSDDVTLTDNQWGIPEPADTNHPEVNSHDIDVVLVPLLIFDKQGHRVGYGKGYYDRFLATCRPDVLAIGLSFFEPIEAISDKTPLDVPIHVCFTPFRNWYFFNHL</sequence>
<evidence type="ECO:0000256" key="4">
    <source>
        <dbReference type="RuleBase" id="RU361279"/>
    </source>
</evidence>
<accession>A0ABP8KIW6</accession>
<evidence type="ECO:0000256" key="3">
    <source>
        <dbReference type="ARBA" id="ARBA00022840"/>
    </source>
</evidence>
<dbReference type="Gene3D" id="3.40.50.10420">
    <property type="entry name" value="NagB/RpiA/CoA transferase-like"/>
    <property type="match status" value="1"/>
</dbReference>
<gene>
    <name evidence="5" type="ORF">GCM10023187_28380</name>
</gene>
<dbReference type="InterPro" id="IPR037171">
    <property type="entry name" value="NagB/RpiA_transferase-like"/>
</dbReference>
<dbReference type="Proteomes" id="UP001500936">
    <property type="component" value="Unassembled WGS sequence"/>
</dbReference>
<comment type="catalytic activity">
    <reaction evidence="4">
        <text>(6S)-5-formyl-5,6,7,8-tetrahydrofolate + ATP = (6R)-5,10-methenyltetrahydrofolate + ADP + phosphate</text>
        <dbReference type="Rhea" id="RHEA:10488"/>
        <dbReference type="ChEBI" id="CHEBI:30616"/>
        <dbReference type="ChEBI" id="CHEBI:43474"/>
        <dbReference type="ChEBI" id="CHEBI:57455"/>
        <dbReference type="ChEBI" id="CHEBI:57457"/>
        <dbReference type="ChEBI" id="CHEBI:456216"/>
        <dbReference type="EC" id="6.3.3.2"/>
    </reaction>
</comment>
<keyword evidence="4" id="KW-0479">Metal-binding</keyword>